<evidence type="ECO:0000256" key="5">
    <source>
        <dbReference type="ARBA" id="ARBA00022989"/>
    </source>
</evidence>
<proteinExistence type="predicted"/>
<dbReference type="Gene3D" id="1.20.1300.10">
    <property type="entry name" value="Fumarate reductase/succinate dehydrogenase, transmembrane subunit"/>
    <property type="match status" value="1"/>
</dbReference>
<keyword evidence="5 8" id="KW-1133">Transmembrane helix</keyword>
<sequence>MNASKAVSVSTPLMHHHFLLSRMHSLAGIVPLGAFLIEHFYSNAVALLGASAYNRQVATLQGIPLVWVLEIVFILIPLLYHAGYGIYLATLSRNNTRDYGYPSNWRFLLQRVSGIVTLLFVLYHVWSFRLKSAFFGTDVSFDAVSGHLSHAWILAFYVLGILSTTFHFTNGLWSGLITWGITTGPRAQQISGKVSLLLFVLLSLVGLASLIAFV</sequence>
<evidence type="ECO:0000313" key="10">
    <source>
        <dbReference type="Proteomes" id="UP001256827"/>
    </source>
</evidence>
<dbReference type="InterPro" id="IPR000701">
    <property type="entry name" value="SuccDH_FuR_B_TM-su"/>
</dbReference>
<comment type="subcellular location">
    <subcellularLocation>
        <location evidence="1">Membrane</location>
    </subcellularLocation>
</comment>
<reference evidence="9 10" key="1">
    <citation type="submission" date="2023-09" db="EMBL/GenBank/DDBJ databases">
        <title>Complete Genome and Methylome dissection of Bacillus brevis NEB573 original source of BbsI restriction endonuclease.</title>
        <authorList>
            <person name="Fomenkov A."/>
            <person name="Roberts R.D."/>
        </authorList>
    </citation>
    <scope>NUCLEOTIDE SEQUENCE [LARGE SCALE GENOMIC DNA]</scope>
    <source>
        <strain evidence="9 10">NEB573</strain>
    </source>
</reference>
<feature type="transmembrane region" description="Helical" evidence="8">
    <location>
        <begin position="151"/>
        <end position="173"/>
    </location>
</feature>
<gene>
    <name evidence="9" type="ORF">RGB73_08490</name>
</gene>
<dbReference type="NCBIfam" id="TIGR02046">
    <property type="entry name" value="sdhC_b558_fam"/>
    <property type="match status" value="1"/>
</dbReference>
<dbReference type="PIRSF" id="PIRSF000170">
    <property type="entry name" value="Succ_dh_cyt_b558"/>
    <property type="match status" value="1"/>
</dbReference>
<protein>
    <submittedName>
        <fullName evidence="9">Succinate dehydrogenase</fullName>
    </submittedName>
</protein>
<keyword evidence="4" id="KW-0479">Metal-binding</keyword>
<keyword evidence="3 8" id="KW-0812">Transmembrane</keyword>
<dbReference type="Proteomes" id="UP001256827">
    <property type="component" value="Chromosome"/>
</dbReference>
<feature type="transmembrane region" description="Helical" evidence="8">
    <location>
        <begin position="108"/>
        <end position="126"/>
    </location>
</feature>
<evidence type="ECO:0000256" key="3">
    <source>
        <dbReference type="ARBA" id="ARBA00022692"/>
    </source>
</evidence>
<dbReference type="RefSeq" id="WP_310770909.1">
    <property type="nucleotide sequence ID" value="NZ_CP134050.1"/>
</dbReference>
<evidence type="ECO:0000313" key="9">
    <source>
        <dbReference type="EMBL" id="WNC16337.1"/>
    </source>
</evidence>
<feature type="transmembrane region" description="Helical" evidence="8">
    <location>
        <begin position="65"/>
        <end position="87"/>
    </location>
</feature>
<keyword evidence="10" id="KW-1185">Reference proteome</keyword>
<evidence type="ECO:0000256" key="8">
    <source>
        <dbReference type="SAM" id="Phobius"/>
    </source>
</evidence>
<evidence type="ECO:0000256" key="2">
    <source>
        <dbReference type="ARBA" id="ARBA00022617"/>
    </source>
</evidence>
<dbReference type="InterPro" id="IPR016002">
    <property type="entry name" value="Succ_DH_cyt_b558_Firmicute"/>
</dbReference>
<dbReference type="EMBL" id="CP134050">
    <property type="protein sequence ID" value="WNC16337.1"/>
    <property type="molecule type" value="Genomic_DNA"/>
</dbReference>
<accession>A0ABY9T8Y1</accession>
<evidence type="ECO:0000256" key="4">
    <source>
        <dbReference type="ARBA" id="ARBA00022723"/>
    </source>
</evidence>
<evidence type="ECO:0000256" key="7">
    <source>
        <dbReference type="ARBA" id="ARBA00023136"/>
    </source>
</evidence>
<organism evidence="9 10">
    <name type="scientific">Brevibacillus brevis</name>
    <name type="common">Bacillus brevis</name>
    <dbReference type="NCBI Taxonomy" id="1393"/>
    <lineage>
        <taxon>Bacteria</taxon>
        <taxon>Bacillati</taxon>
        <taxon>Bacillota</taxon>
        <taxon>Bacilli</taxon>
        <taxon>Bacillales</taxon>
        <taxon>Paenibacillaceae</taxon>
        <taxon>Brevibacillus</taxon>
    </lineage>
</organism>
<dbReference type="Pfam" id="PF01127">
    <property type="entry name" value="Sdh_cyt"/>
    <property type="match status" value="1"/>
</dbReference>
<feature type="transmembrane region" description="Helical" evidence="8">
    <location>
        <begin position="194"/>
        <end position="213"/>
    </location>
</feature>
<evidence type="ECO:0000256" key="6">
    <source>
        <dbReference type="ARBA" id="ARBA00023004"/>
    </source>
</evidence>
<keyword evidence="7 8" id="KW-0472">Membrane</keyword>
<keyword evidence="2" id="KW-0349">Heme</keyword>
<dbReference type="InterPro" id="IPR034804">
    <property type="entry name" value="SQR/QFR_C/D"/>
</dbReference>
<dbReference type="SUPFAM" id="SSF81343">
    <property type="entry name" value="Fumarate reductase respiratory complex transmembrane subunits"/>
    <property type="match status" value="1"/>
</dbReference>
<dbReference type="InterPro" id="IPR011138">
    <property type="entry name" value="Cytochrome_b-558"/>
</dbReference>
<keyword evidence="6" id="KW-0408">Iron</keyword>
<evidence type="ECO:0000256" key="1">
    <source>
        <dbReference type="ARBA" id="ARBA00004370"/>
    </source>
</evidence>
<name>A0ABY9T8Y1_BREBE</name>